<dbReference type="RefSeq" id="WP_286214782.1">
    <property type="nucleotide sequence ID" value="NZ_AP027452.1"/>
</dbReference>
<evidence type="ECO:0000313" key="3">
    <source>
        <dbReference type="EMBL" id="BDY28250.1"/>
    </source>
</evidence>
<dbReference type="Pfam" id="PF17270">
    <property type="entry name" value="DUF5336"/>
    <property type="match status" value="1"/>
</dbReference>
<accession>A0AAI8TTH7</accession>
<feature type="compositionally biased region" description="Low complexity" evidence="1">
    <location>
        <begin position="178"/>
        <end position="207"/>
    </location>
</feature>
<dbReference type="AlphaFoldDB" id="A0AAI8TTH7"/>
<proteinExistence type="predicted"/>
<keyword evidence="2" id="KW-0472">Membrane</keyword>
<reference evidence="3" key="1">
    <citation type="submission" date="2023-03" db="EMBL/GenBank/DDBJ databases">
        <title>Draft genome sequence of a Mycolicibacterium mageritense strain H4_3_1 isolated from a hybrid biological-inorganic system reactor.</title>
        <authorList>
            <person name="Feng X."/>
            <person name="Kazama D."/>
            <person name="Sato K."/>
            <person name="Kobayashi H."/>
        </authorList>
    </citation>
    <scope>NUCLEOTIDE SEQUENCE</scope>
    <source>
        <strain evidence="3">H4_3_1</strain>
    </source>
</reference>
<evidence type="ECO:0000313" key="4">
    <source>
        <dbReference type="Proteomes" id="UP001241092"/>
    </source>
</evidence>
<feature type="transmembrane region" description="Helical" evidence="2">
    <location>
        <begin position="115"/>
        <end position="138"/>
    </location>
</feature>
<sequence>MTNSPGYYSGYSAGYGNDGPYSGYQFGAAESPGANEQRSRMLRMVVAALGLVSFGVSFGSPVSLGWSVWLPVLAGAIAAVSLIPNESKRDWLVVALALTGLLVSVESWVRADEAGWAVVVVVVLNALQTLAAVTALILQPRTEAGADSMSDYAAYAQYAQAYQAYAMQYQQGPPPQVDASGQATAQAQSAATAQSRGAAGARGQAADRAQESYEALQDRYTQYGGYPQAPQQRGSAAAPAAAAGPDPGIPNYERGGAAAAQHPGARTENPGEASSN</sequence>
<gene>
    <name evidence="3" type="ORF">hbim_02181</name>
</gene>
<name>A0AAI8TTH7_MYCME</name>
<organism evidence="3 4">
    <name type="scientific">Mycolicibacterium mageritense</name>
    <name type="common">Mycobacterium mageritense</name>
    <dbReference type="NCBI Taxonomy" id="53462"/>
    <lineage>
        <taxon>Bacteria</taxon>
        <taxon>Bacillati</taxon>
        <taxon>Actinomycetota</taxon>
        <taxon>Actinomycetes</taxon>
        <taxon>Mycobacteriales</taxon>
        <taxon>Mycobacteriaceae</taxon>
        <taxon>Mycolicibacterium</taxon>
    </lineage>
</organism>
<keyword evidence="2" id="KW-1133">Transmembrane helix</keyword>
<protein>
    <recommendedName>
        <fullName evidence="5">DUF5336 domain-containing protein</fullName>
    </recommendedName>
</protein>
<dbReference type="Proteomes" id="UP001241092">
    <property type="component" value="Chromosome"/>
</dbReference>
<feature type="transmembrane region" description="Helical" evidence="2">
    <location>
        <begin position="91"/>
        <end position="109"/>
    </location>
</feature>
<evidence type="ECO:0000256" key="2">
    <source>
        <dbReference type="SAM" id="Phobius"/>
    </source>
</evidence>
<keyword evidence="2" id="KW-0812">Transmembrane</keyword>
<dbReference type="InterPro" id="IPR035166">
    <property type="entry name" value="DUF5336"/>
</dbReference>
<feature type="region of interest" description="Disordered" evidence="1">
    <location>
        <begin position="173"/>
        <end position="276"/>
    </location>
</feature>
<dbReference type="EMBL" id="AP027452">
    <property type="protein sequence ID" value="BDY28250.1"/>
    <property type="molecule type" value="Genomic_DNA"/>
</dbReference>
<evidence type="ECO:0000256" key="1">
    <source>
        <dbReference type="SAM" id="MobiDB-lite"/>
    </source>
</evidence>
<feature type="compositionally biased region" description="Low complexity" evidence="1">
    <location>
        <begin position="227"/>
        <end position="250"/>
    </location>
</feature>
<evidence type="ECO:0008006" key="5">
    <source>
        <dbReference type="Google" id="ProtNLM"/>
    </source>
</evidence>
<feature type="transmembrane region" description="Helical" evidence="2">
    <location>
        <begin position="41"/>
        <end position="60"/>
    </location>
</feature>